<sequence>MISNSPVNPQHIALLGTVSLGAITYWMLKQHFFSSLKPTENKNTSTPDSTSAVALSKRPATNFVETMKSQNRKIIIFYGSQTGTAEEFASRLAKECKRRWDIDTMVADLEAHNMTYLDQLPTDRIAIFVMASYGEGEPTDNAIAFWDLLHSTQPLFSQEDYESPLKNLRYLMFGLGNSTYTYFNGVARAVDEKLTALGATRLGERGEGDDDNSLEDDFVAWKEQTLPLLSEILQIQETESDASYESNYIVEHISYKDPYMGELGDTAQKTWDAKNPYPAPFSSKDVISGSDRHCLHLEIDISGSDMKYETGDHIGIWPTNNEEEVARVALLFGLDLDQVINIKAKDITAVKRSPFPVPTTYRAMLRHYVDVCQLPSRQILAALIRFAPEQAKPILEELSTDKDKHREHVLEAVRNLAQTLQYALEKSGCAPEASFRDVPSDILIECFGRLQPRYYSISSSSSETPDKVNVTAVTLQYHPKGDPSRAVFGVNTNYLWSIHSMVHGEHNPSNFPAYAIEGPKGLYYNKATGICKLPVHLRRSNFKLPVDPSVPIIMIGPGTGVAPFRGFVRERVHMKRQGREVGPTVLFFGCRRASEDFLYKDEWPELFSELGEPSRIITAFSRETETKVYVQHQLKRNGEEMWKWISGHGAYVYVCGDARRMAKDVQQAITDFAKQFGGYNDTGAEEYIAALRRNGRYQEDVWA</sequence>
<evidence type="ECO:0000256" key="13">
    <source>
        <dbReference type="ARBA" id="ARBA00023221"/>
    </source>
</evidence>
<keyword evidence="9 14" id="KW-0560">Oxidoreductase</keyword>
<dbReference type="PROSITE" id="PS50902">
    <property type="entry name" value="FLAVODOXIN_LIKE"/>
    <property type="match status" value="1"/>
</dbReference>
<dbReference type="InterPro" id="IPR023208">
    <property type="entry name" value="P450R"/>
</dbReference>
<comment type="caution">
    <text evidence="18">The sequence shown here is derived from an EMBL/GenBank/DDBJ whole genome shotgun (WGS) entry which is preliminary data.</text>
</comment>
<comment type="catalytic activity">
    <reaction evidence="14 15">
        <text>2 oxidized [cytochrome P450] + NADPH = 2 reduced [cytochrome P450] + NADP(+) + H(+)</text>
        <dbReference type="Rhea" id="RHEA:24040"/>
        <dbReference type="Rhea" id="RHEA-COMP:14627"/>
        <dbReference type="Rhea" id="RHEA-COMP:14628"/>
        <dbReference type="ChEBI" id="CHEBI:15378"/>
        <dbReference type="ChEBI" id="CHEBI:55376"/>
        <dbReference type="ChEBI" id="CHEBI:57783"/>
        <dbReference type="ChEBI" id="CHEBI:58349"/>
        <dbReference type="ChEBI" id="CHEBI:60344"/>
        <dbReference type="EC" id="1.6.2.4"/>
    </reaction>
</comment>
<dbReference type="Gene3D" id="1.20.990.10">
    <property type="entry name" value="NADPH-cytochrome p450 Reductase, Chain A, domain 3"/>
    <property type="match status" value="1"/>
</dbReference>
<reference evidence="18" key="1">
    <citation type="submission" date="2020-01" db="EMBL/GenBank/DDBJ databases">
        <title>Genome Sequencing of Three Apophysomyces-Like Fungal Strains Confirms a Novel Fungal Genus in the Mucoromycota with divergent Burkholderia-like Endosymbiotic Bacteria.</title>
        <authorList>
            <person name="Stajich J.E."/>
            <person name="Macias A.M."/>
            <person name="Carter-House D."/>
            <person name="Lovett B."/>
            <person name="Kasson L.R."/>
            <person name="Berry K."/>
            <person name="Grigoriev I."/>
            <person name="Chang Y."/>
            <person name="Spatafora J."/>
            <person name="Kasson M.T."/>
        </authorList>
    </citation>
    <scope>NUCLEOTIDE SEQUENCE</scope>
    <source>
        <strain evidence="18">NRRL A-21654</strain>
    </source>
</reference>
<comment type="function">
    <text evidence="14">This enzyme is required for electron transfer from NADP to cytochrome P450 in microsomes. It can also provide electron transfer to heme oxygenase and cytochrome B5. Involved in ergosterol biosynthesis.</text>
</comment>
<dbReference type="GO" id="GO:0005829">
    <property type="term" value="C:cytosol"/>
    <property type="evidence" value="ECO:0007669"/>
    <property type="project" value="TreeGrafter"/>
</dbReference>
<keyword evidence="4 14" id="KW-0256">Endoplasmic reticulum</keyword>
<keyword evidence="11 14" id="KW-0472">Membrane</keyword>
<keyword evidence="8" id="KW-1133">Transmembrane helix</keyword>
<keyword evidence="19" id="KW-1185">Reference proteome</keyword>
<dbReference type="PRINTS" id="PR00371">
    <property type="entry name" value="FPNCR"/>
</dbReference>
<dbReference type="PIRSF" id="PIRSF000208">
    <property type="entry name" value="P450R"/>
    <property type="match status" value="1"/>
</dbReference>
<evidence type="ECO:0000259" key="16">
    <source>
        <dbReference type="PROSITE" id="PS50902"/>
    </source>
</evidence>
<evidence type="ECO:0000256" key="4">
    <source>
        <dbReference type="ARBA" id="ARBA00022824"/>
    </source>
</evidence>
<evidence type="ECO:0000256" key="12">
    <source>
        <dbReference type="ARBA" id="ARBA00023166"/>
    </source>
</evidence>
<name>A0A8H7EQW3_9FUNG</name>
<evidence type="ECO:0000256" key="15">
    <source>
        <dbReference type="PIRNR" id="PIRNR000208"/>
    </source>
</evidence>
<gene>
    <name evidence="18" type="primary">NCP1_3</name>
    <name evidence="18" type="ORF">EC973_005719</name>
</gene>
<dbReference type="GO" id="GO:0010181">
    <property type="term" value="F:FMN binding"/>
    <property type="evidence" value="ECO:0007669"/>
    <property type="project" value="UniProtKB-UniRule"/>
</dbReference>
<evidence type="ECO:0000256" key="14">
    <source>
        <dbReference type="HAMAP-Rule" id="MF_03212"/>
    </source>
</evidence>
<dbReference type="OrthoDB" id="1856718at2759"/>
<keyword evidence="5 14" id="KW-0274">FAD</keyword>
<dbReference type="PANTHER" id="PTHR19384:SF17">
    <property type="entry name" value="NADPH--CYTOCHROME P450 REDUCTASE"/>
    <property type="match status" value="1"/>
</dbReference>
<dbReference type="FunFam" id="3.40.50.360:FF:000036">
    <property type="entry name" value="NADPH--cytochrome P450 reductase"/>
    <property type="match status" value="1"/>
</dbReference>
<dbReference type="InterPro" id="IPR017927">
    <property type="entry name" value="FAD-bd_FR_type"/>
</dbReference>
<comment type="subcellular location">
    <subcellularLocation>
        <location evidence="14">Endoplasmic reticulum membrane</location>
        <topology evidence="14">Single-pass membrane protein</topology>
        <orientation evidence="14">Cytoplasmic side</orientation>
    </subcellularLocation>
    <subcellularLocation>
        <location evidence="14">Mitochondrion outer membrane</location>
        <topology evidence="14">Single-pass membrane protein</topology>
        <orientation evidence="14">Cytoplasmic side</orientation>
    </subcellularLocation>
    <subcellularLocation>
        <location evidence="14">Cell membrane</location>
        <topology evidence="14">Single-pass membrane protein</topology>
        <orientation evidence="14">Cytoplasmic side</orientation>
    </subcellularLocation>
</comment>
<comment type="cofactor">
    <cofactor evidence="14">
        <name>FMN</name>
        <dbReference type="ChEBI" id="CHEBI:58210"/>
    </cofactor>
    <text evidence="14">Binds 1 FMN per monomer.</text>
</comment>
<feature type="binding site" evidence="14">
    <location>
        <begin position="453"/>
        <end position="456"/>
    </location>
    <ligand>
        <name>FAD</name>
        <dbReference type="ChEBI" id="CHEBI:57692"/>
    </ligand>
</feature>
<evidence type="ECO:0000256" key="9">
    <source>
        <dbReference type="ARBA" id="ARBA00023002"/>
    </source>
</evidence>
<evidence type="ECO:0000256" key="1">
    <source>
        <dbReference type="ARBA" id="ARBA00022630"/>
    </source>
</evidence>
<feature type="binding site" evidence="14">
    <location>
        <begin position="489"/>
        <end position="492"/>
    </location>
    <ligand>
        <name>FAD</name>
        <dbReference type="ChEBI" id="CHEBI:57692"/>
    </ligand>
</feature>
<accession>A0A8H7EQW3</accession>
<feature type="binding site" evidence="14">
    <location>
        <position position="292"/>
    </location>
    <ligand>
        <name>NADP(+)</name>
        <dbReference type="ChEBI" id="CHEBI:58349"/>
    </ligand>
</feature>
<keyword evidence="14" id="KW-1000">Mitochondrion outer membrane</keyword>
<dbReference type="GO" id="GO:0005886">
    <property type="term" value="C:plasma membrane"/>
    <property type="evidence" value="ECO:0007669"/>
    <property type="project" value="UniProtKB-SubCell"/>
</dbReference>
<dbReference type="Gene3D" id="2.40.30.10">
    <property type="entry name" value="Translation factors"/>
    <property type="match status" value="2"/>
</dbReference>
<dbReference type="FunFam" id="3.40.50.80:FF:000001">
    <property type="entry name" value="NADPH--cytochrome P450 reductase 1"/>
    <property type="match status" value="1"/>
</dbReference>
<keyword evidence="14" id="KW-0444">Lipid biosynthesis</keyword>
<organism evidence="18 19">
    <name type="scientific">Apophysomyces ossiformis</name>
    <dbReference type="NCBI Taxonomy" id="679940"/>
    <lineage>
        <taxon>Eukaryota</taxon>
        <taxon>Fungi</taxon>
        <taxon>Fungi incertae sedis</taxon>
        <taxon>Mucoromycota</taxon>
        <taxon>Mucoromycotina</taxon>
        <taxon>Mucoromycetes</taxon>
        <taxon>Mucorales</taxon>
        <taxon>Mucorineae</taxon>
        <taxon>Mucoraceae</taxon>
        <taxon>Apophysomyces</taxon>
    </lineage>
</organism>
<dbReference type="GO" id="GO:0050660">
    <property type="term" value="F:flavin adenine dinucleotide binding"/>
    <property type="evidence" value="ECO:0007669"/>
    <property type="project" value="UniProtKB-UniRule"/>
</dbReference>
<dbReference type="PROSITE" id="PS51384">
    <property type="entry name" value="FAD_FR"/>
    <property type="match status" value="1"/>
</dbReference>
<evidence type="ECO:0000256" key="10">
    <source>
        <dbReference type="ARBA" id="ARBA00023011"/>
    </source>
</evidence>
<proteinExistence type="inferred from homology"/>
<feature type="binding site" evidence="14">
    <location>
        <begin position="621"/>
        <end position="622"/>
    </location>
    <ligand>
        <name>NADP(+)</name>
        <dbReference type="ChEBI" id="CHEBI:58349"/>
    </ligand>
</feature>
<dbReference type="InterPro" id="IPR001433">
    <property type="entry name" value="OxRdtase_FAD/NAD-bd"/>
</dbReference>
<dbReference type="AlphaFoldDB" id="A0A8H7EQW3"/>
<keyword evidence="6 14" id="KW-0521">NADP</keyword>
<dbReference type="Gene3D" id="3.40.50.80">
    <property type="entry name" value="Nucleotide-binding domain of ferredoxin-NADP reductase (FNR) module"/>
    <property type="match status" value="1"/>
</dbReference>
<comment type="similarity">
    <text evidence="14">In the N-terminal section; belongs to the flavodoxin family.</text>
</comment>
<feature type="binding site" evidence="14">
    <location>
        <begin position="627"/>
        <end position="631"/>
    </location>
    <ligand>
        <name>NADP(+)</name>
        <dbReference type="ChEBI" id="CHEBI:58349"/>
    </ligand>
</feature>
<feature type="binding site" evidence="14">
    <location>
        <position position="664"/>
    </location>
    <ligand>
        <name>NADP(+)</name>
        <dbReference type="ChEBI" id="CHEBI:58349"/>
    </ligand>
</feature>
<evidence type="ECO:0000256" key="8">
    <source>
        <dbReference type="ARBA" id="ARBA00022989"/>
    </source>
</evidence>
<keyword evidence="10 14" id="KW-0756">Sterol biosynthesis</keyword>
<comment type="similarity">
    <text evidence="14">Belongs to the NADPH--cytochrome P450 reductase family.</text>
</comment>
<evidence type="ECO:0000256" key="2">
    <source>
        <dbReference type="ARBA" id="ARBA00022643"/>
    </source>
</evidence>
<dbReference type="InterPro" id="IPR023173">
    <property type="entry name" value="NADPH_Cyt_P450_Rdtase_alpha"/>
</dbReference>
<keyword evidence="14" id="KW-0443">Lipid metabolism</keyword>
<evidence type="ECO:0000313" key="19">
    <source>
        <dbReference type="Proteomes" id="UP000605846"/>
    </source>
</evidence>
<dbReference type="EC" id="1.6.2.4" evidence="14 15"/>
<feature type="domain" description="Flavodoxin-like" evidence="16">
    <location>
        <begin position="74"/>
        <end position="226"/>
    </location>
</feature>
<dbReference type="InterPro" id="IPR029039">
    <property type="entry name" value="Flavoprotein-like_sf"/>
</dbReference>
<dbReference type="Gene3D" id="3.40.50.360">
    <property type="match status" value="1"/>
</dbReference>
<dbReference type="InterPro" id="IPR017938">
    <property type="entry name" value="Riboflavin_synthase-like_b-brl"/>
</dbReference>
<dbReference type="GO" id="GO:0005789">
    <property type="term" value="C:endoplasmic reticulum membrane"/>
    <property type="evidence" value="ECO:0007669"/>
    <property type="project" value="UniProtKB-SubCell"/>
</dbReference>
<feature type="binding site" evidence="14">
    <location>
        <position position="210"/>
    </location>
    <ligand>
        <name>FMN</name>
        <dbReference type="ChEBI" id="CHEBI:58210"/>
    </ligand>
</feature>
<keyword evidence="14" id="KW-0496">Mitochondrion</keyword>
<dbReference type="InterPro" id="IPR039261">
    <property type="entry name" value="FNR_nucleotide-bd"/>
</dbReference>
<dbReference type="InterPro" id="IPR003097">
    <property type="entry name" value="CysJ-like_FAD-binding"/>
</dbReference>
<comment type="cofactor">
    <cofactor evidence="14">
        <name>FAD</name>
        <dbReference type="ChEBI" id="CHEBI:57692"/>
    </cofactor>
    <text evidence="14">Binds 1 FAD per monomer.</text>
</comment>
<feature type="binding site" evidence="14">
    <location>
        <position position="477"/>
    </location>
    <ligand>
        <name>FAD</name>
        <dbReference type="ChEBI" id="CHEBI:57692"/>
    </ligand>
</feature>
<keyword evidence="14" id="KW-1003">Cell membrane</keyword>
<feature type="binding site" evidence="14">
    <location>
        <position position="702"/>
    </location>
    <ligand>
        <name>FAD</name>
        <dbReference type="ChEBI" id="CHEBI:57692"/>
    </ligand>
</feature>
<keyword evidence="13 14" id="KW-0753">Steroid metabolism</keyword>
<evidence type="ECO:0000259" key="17">
    <source>
        <dbReference type="PROSITE" id="PS51384"/>
    </source>
</evidence>
<feature type="binding site" evidence="14">
    <location>
        <position position="559"/>
    </location>
    <ligand>
        <name>NADP(+)</name>
        <dbReference type="ChEBI" id="CHEBI:58349"/>
    </ligand>
</feature>
<dbReference type="PRINTS" id="PR00369">
    <property type="entry name" value="FLAVODOXIN"/>
</dbReference>
<keyword evidence="7 14" id="KW-0752">Steroid biosynthesis</keyword>
<dbReference type="CDD" id="cd06204">
    <property type="entry name" value="CYPOR"/>
    <property type="match status" value="1"/>
</dbReference>
<feature type="binding site" evidence="14">
    <location>
        <begin position="471"/>
        <end position="473"/>
    </location>
    <ligand>
        <name>FAD</name>
        <dbReference type="ChEBI" id="CHEBI:57692"/>
    </ligand>
</feature>
<dbReference type="PANTHER" id="PTHR19384">
    <property type="entry name" value="NITRIC OXIDE SYNTHASE-RELATED"/>
    <property type="match status" value="1"/>
</dbReference>
<keyword evidence="1 14" id="KW-0285">Flavoprotein</keyword>
<evidence type="ECO:0000256" key="11">
    <source>
        <dbReference type="ARBA" id="ARBA00023136"/>
    </source>
</evidence>
<keyword evidence="12 14" id="KW-1207">Sterol metabolism</keyword>
<dbReference type="HAMAP" id="MF_03212">
    <property type="entry name" value="NCPR"/>
    <property type="match status" value="1"/>
</dbReference>
<dbReference type="EMBL" id="JABAYA010000033">
    <property type="protein sequence ID" value="KAF7728682.1"/>
    <property type="molecule type" value="Genomic_DNA"/>
</dbReference>
<evidence type="ECO:0000256" key="3">
    <source>
        <dbReference type="ARBA" id="ARBA00022692"/>
    </source>
</evidence>
<evidence type="ECO:0000256" key="7">
    <source>
        <dbReference type="ARBA" id="ARBA00022955"/>
    </source>
</evidence>
<dbReference type="Proteomes" id="UP000605846">
    <property type="component" value="Unassembled WGS sequence"/>
</dbReference>
<keyword evidence="2 14" id="KW-0288">FMN</keyword>
<dbReference type="Pfam" id="PF00175">
    <property type="entry name" value="NAD_binding_1"/>
    <property type="match status" value="1"/>
</dbReference>
<dbReference type="InterPro" id="IPR008254">
    <property type="entry name" value="Flavodoxin/NO_synth"/>
</dbReference>
<dbReference type="Pfam" id="PF00667">
    <property type="entry name" value="FAD_binding_1"/>
    <property type="match status" value="1"/>
</dbReference>
<dbReference type="GO" id="GO:0050661">
    <property type="term" value="F:NADP binding"/>
    <property type="evidence" value="ECO:0007669"/>
    <property type="project" value="UniProtKB-UniRule"/>
</dbReference>
<dbReference type="GO" id="GO:0006696">
    <property type="term" value="P:ergosterol biosynthetic process"/>
    <property type="evidence" value="ECO:0007669"/>
    <property type="project" value="UniProtKB-UniRule"/>
</dbReference>
<feature type="binding site" evidence="14">
    <location>
        <begin position="80"/>
        <end position="85"/>
    </location>
    <ligand>
        <name>FMN</name>
        <dbReference type="ChEBI" id="CHEBI:58210"/>
    </ligand>
</feature>
<dbReference type="GO" id="GO:0005741">
    <property type="term" value="C:mitochondrial outer membrane"/>
    <property type="evidence" value="ECO:0007669"/>
    <property type="project" value="UniProtKB-SubCell"/>
</dbReference>
<comment type="caution">
    <text evidence="14">Lacks conserved residue(s) required for the propagation of feature annotation.</text>
</comment>
<protein>
    <recommendedName>
        <fullName evidence="14 15">NADPH--cytochrome P450 reductase</fullName>
        <shortName evidence="14">CPR</shortName>
        <shortName evidence="14">P450R</shortName>
        <ecNumber evidence="14 15">1.6.2.4</ecNumber>
    </recommendedName>
</protein>
<evidence type="ECO:0000256" key="5">
    <source>
        <dbReference type="ARBA" id="ARBA00022827"/>
    </source>
</evidence>
<keyword evidence="3" id="KW-0812">Transmembrane</keyword>
<dbReference type="Pfam" id="PF00258">
    <property type="entry name" value="Flavodoxin_1"/>
    <property type="match status" value="1"/>
</dbReference>
<dbReference type="SUPFAM" id="SSF63380">
    <property type="entry name" value="Riboflavin synthase domain-like"/>
    <property type="match status" value="1"/>
</dbReference>
<dbReference type="SUPFAM" id="SSF52218">
    <property type="entry name" value="Flavoproteins"/>
    <property type="match status" value="1"/>
</dbReference>
<feature type="domain" description="FAD-binding FR-type" evidence="17">
    <location>
        <begin position="274"/>
        <end position="526"/>
    </location>
</feature>
<evidence type="ECO:0000256" key="6">
    <source>
        <dbReference type="ARBA" id="ARBA00022857"/>
    </source>
</evidence>
<dbReference type="InterPro" id="IPR001709">
    <property type="entry name" value="Flavoprot_Pyr_Nucl_cyt_Rdtase"/>
</dbReference>
<dbReference type="SUPFAM" id="SSF52343">
    <property type="entry name" value="Ferredoxin reductase-like, C-terminal NADP-linked domain"/>
    <property type="match status" value="1"/>
</dbReference>
<dbReference type="GO" id="GO:0003958">
    <property type="term" value="F:NADPH-hemoprotein reductase activity"/>
    <property type="evidence" value="ECO:0007669"/>
    <property type="project" value="UniProtKB-UniRule"/>
</dbReference>
<dbReference type="InterPro" id="IPR001094">
    <property type="entry name" value="Flavdoxin-like"/>
</dbReference>
<evidence type="ECO:0000313" key="18">
    <source>
        <dbReference type="EMBL" id="KAF7728682.1"/>
    </source>
</evidence>
<comment type="similarity">
    <text evidence="14 15">In the C-terminal section; belongs to the flavoprotein pyridine nucleotide cytochrome reductase family.</text>
</comment>